<reference evidence="4 5" key="1">
    <citation type="submission" date="2018-03" db="EMBL/GenBank/DDBJ databases">
        <title>Draft Genome Sequences of the Obligatory Marine Myxobacteria Enhygromyxa salina SWB005.</title>
        <authorList>
            <person name="Poehlein A."/>
            <person name="Moghaddam J.A."/>
            <person name="Harms H."/>
            <person name="Alanjari M."/>
            <person name="Koenig G.M."/>
            <person name="Daniel R."/>
            <person name="Schaeberle T.F."/>
        </authorList>
    </citation>
    <scope>NUCLEOTIDE SEQUENCE [LARGE SCALE GENOMIC DNA]</scope>
    <source>
        <strain evidence="4 5">SWB005</strain>
    </source>
</reference>
<feature type="domain" description="TPM" evidence="3">
    <location>
        <begin position="40"/>
        <end position="162"/>
    </location>
</feature>
<gene>
    <name evidence="4" type="ORF">ENSA5_16750</name>
</gene>
<evidence type="ECO:0000259" key="3">
    <source>
        <dbReference type="Pfam" id="PF04536"/>
    </source>
</evidence>
<dbReference type="EMBL" id="PVNK01000091">
    <property type="protein sequence ID" value="PRQ03367.1"/>
    <property type="molecule type" value="Genomic_DNA"/>
</dbReference>
<accession>A0A2S9YE17</accession>
<sequence length="251" mass="25963">MPRWARGLLGALLGVLIWLGVGQLGAGALAYQPPAPRGHVNDLAKVLDPGEAQSLEAELSQVRRDHGYDLAVLILPSLDGEPIEDVAYDTFNTWGVGDASRDDGVLLVLAVAEQRVRIETGEGVGGELTDLESGRIIREQIKPLVVAGRWYEATSVGTRAITETLTGTAGPRGPPTARADEAVELTLFQQIALGLILVVVIVLAIIFPGFRRVLFWVVLVLLRSGGRGGGGGRSGGGMGGGGSSGGGGASG</sequence>
<protein>
    <recommendedName>
        <fullName evidence="3">TPM domain-containing protein</fullName>
    </recommendedName>
</protein>
<keyword evidence="2" id="KW-1133">Transmembrane helix</keyword>
<dbReference type="Proteomes" id="UP000237968">
    <property type="component" value="Unassembled WGS sequence"/>
</dbReference>
<dbReference type="PANTHER" id="PTHR30373">
    <property type="entry name" value="UPF0603 PROTEIN YGCG"/>
    <property type="match status" value="1"/>
</dbReference>
<proteinExistence type="predicted"/>
<evidence type="ECO:0000256" key="1">
    <source>
        <dbReference type="SAM" id="MobiDB-lite"/>
    </source>
</evidence>
<dbReference type="InterPro" id="IPR007621">
    <property type="entry name" value="TPM_dom"/>
</dbReference>
<evidence type="ECO:0000256" key="2">
    <source>
        <dbReference type="SAM" id="Phobius"/>
    </source>
</evidence>
<dbReference type="RefSeq" id="WP_106391131.1">
    <property type="nucleotide sequence ID" value="NZ_PVNK01000091.1"/>
</dbReference>
<evidence type="ECO:0000313" key="5">
    <source>
        <dbReference type="Proteomes" id="UP000237968"/>
    </source>
</evidence>
<comment type="caution">
    <text evidence="4">The sequence shown here is derived from an EMBL/GenBank/DDBJ whole genome shotgun (WGS) entry which is preliminary data.</text>
</comment>
<name>A0A2S9YE17_9BACT</name>
<feature type="region of interest" description="Disordered" evidence="1">
    <location>
        <begin position="227"/>
        <end position="251"/>
    </location>
</feature>
<keyword evidence="2" id="KW-0472">Membrane</keyword>
<keyword evidence="5" id="KW-1185">Reference proteome</keyword>
<evidence type="ECO:0000313" key="4">
    <source>
        <dbReference type="EMBL" id="PRQ03367.1"/>
    </source>
</evidence>
<keyword evidence="2" id="KW-0812">Transmembrane</keyword>
<dbReference type="AlphaFoldDB" id="A0A2S9YE17"/>
<dbReference type="PANTHER" id="PTHR30373:SF2">
    <property type="entry name" value="UPF0603 PROTEIN YGCG"/>
    <property type="match status" value="1"/>
</dbReference>
<organism evidence="4 5">
    <name type="scientific">Enhygromyxa salina</name>
    <dbReference type="NCBI Taxonomy" id="215803"/>
    <lineage>
        <taxon>Bacteria</taxon>
        <taxon>Pseudomonadati</taxon>
        <taxon>Myxococcota</taxon>
        <taxon>Polyangia</taxon>
        <taxon>Nannocystales</taxon>
        <taxon>Nannocystaceae</taxon>
        <taxon>Enhygromyxa</taxon>
    </lineage>
</organism>
<dbReference type="Pfam" id="PF04536">
    <property type="entry name" value="TPM_phosphatase"/>
    <property type="match status" value="1"/>
</dbReference>
<dbReference type="Gene3D" id="3.10.310.50">
    <property type="match status" value="1"/>
</dbReference>
<feature type="transmembrane region" description="Helical" evidence="2">
    <location>
        <begin position="187"/>
        <end position="207"/>
    </location>
</feature>
<dbReference type="OrthoDB" id="9810918at2"/>